<dbReference type="EMBL" id="JASPKZ010007200">
    <property type="protein sequence ID" value="KAJ9586142.1"/>
    <property type="molecule type" value="Genomic_DNA"/>
</dbReference>
<reference evidence="1" key="2">
    <citation type="submission" date="2023-05" db="EMBL/GenBank/DDBJ databases">
        <authorList>
            <person name="Fouks B."/>
        </authorList>
    </citation>
    <scope>NUCLEOTIDE SEQUENCE</scope>
    <source>
        <strain evidence="1">Stay&amp;Tobe</strain>
        <tissue evidence="1">Testes</tissue>
    </source>
</reference>
<dbReference type="AlphaFoldDB" id="A0AAD7ZU69"/>
<accession>A0AAD7ZU69</accession>
<comment type="caution">
    <text evidence="1">The sequence shown here is derived from an EMBL/GenBank/DDBJ whole genome shotgun (WGS) entry which is preliminary data.</text>
</comment>
<reference evidence="1" key="1">
    <citation type="journal article" date="2023" name="IScience">
        <title>Live-bearing cockroach genome reveals convergent evolutionary mechanisms linked to viviparity in insects and beyond.</title>
        <authorList>
            <person name="Fouks B."/>
            <person name="Harrison M.C."/>
            <person name="Mikhailova A.A."/>
            <person name="Marchal E."/>
            <person name="English S."/>
            <person name="Carruthers M."/>
            <person name="Jennings E.C."/>
            <person name="Chiamaka E.L."/>
            <person name="Frigard R.A."/>
            <person name="Pippel M."/>
            <person name="Attardo G.M."/>
            <person name="Benoit J.B."/>
            <person name="Bornberg-Bauer E."/>
            <person name="Tobe S.S."/>
        </authorList>
    </citation>
    <scope>NUCLEOTIDE SEQUENCE</scope>
    <source>
        <strain evidence="1">Stay&amp;Tobe</strain>
    </source>
</reference>
<dbReference type="Proteomes" id="UP001233999">
    <property type="component" value="Unassembled WGS sequence"/>
</dbReference>
<sequence length="126" mass="14576">MVDTQMKSNDWVLREKFVIFDEKKKGGRVPGTLVIMDCQFDIKKECVIGPEDLHMELKDEKIDQRSSIDFRCEAFPTLVSISSQDTELENLETKMKIEDDQISIIDIKCETHPAADLLSFEDTKFE</sequence>
<protein>
    <submittedName>
        <fullName evidence="1">Uncharacterized protein</fullName>
    </submittedName>
</protein>
<evidence type="ECO:0000313" key="1">
    <source>
        <dbReference type="EMBL" id="KAJ9586142.1"/>
    </source>
</evidence>
<feature type="non-terminal residue" evidence="1">
    <location>
        <position position="126"/>
    </location>
</feature>
<keyword evidence="2" id="KW-1185">Reference proteome</keyword>
<evidence type="ECO:0000313" key="2">
    <source>
        <dbReference type="Proteomes" id="UP001233999"/>
    </source>
</evidence>
<gene>
    <name evidence="1" type="ORF">L9F63_020214</name>
</gene>
<name>A0AAD7ZU69_DIPPU</name>
<proteinExistence type="predicted"/>
<organism evidence="1 2">
    <name type="scientific">Diploptera punctata</name>
    <name type="common">Pacific beetle cockroach</name>
    <dbReference type="NCBI Taxonomy" id="6984"/>
    <lineage>
        <taxon>Eukaryota</taxon>
        <taxon>Metazoa</taxon>
        <taxon>Ecdysozoa</taxon>
        <taxon>Arthropoda</taxon>
        <taxon>Hexapoda</taxon>
        <taxon>Insecta</taxon>
        <taxon>Pterygota</taxon>
        <taxon>Neoptera</taxon>
        <taxon>Polyneoptera</taxon>
        <taxon>Dictyoptera</taxon>
        <taxon>Blattodea</taxon>
        <taxon>Blaberoidea</taxon>
        <taxon>Blaberidae</taxon>
        <taxon>Diplopterinae</taxon>
        <taxon>Diploptera</taxon>
    </lineage>
</organism>